<keyword evidence="10" id="KW-1185">Reference proteome</keyword>
<dbReference type="eggNOG" id="KOG1853">
    <property type="taxonomic scope" value="Eukaryota"/>
</dbReference>
<evidence type="ECO:0000256" key="2">
    <source>
        <dbReference type="ARBA" id="ARBA00007429"/>
    </source>
</evidence>
<reference evidence="9 10" key="1">
    <citation type="journal article" date="2012" name="Eukaryot. Cell">
        <title>Genome sequence of the Trichosporon asahii environmental strain CBS 8904.</title>
        <authorList>
            <person name="Yang R.Y."/>
            <person name="Li H.T."/>
            <person name="Zhu H."/>
            <person name="Zhou G.P."/>
            <person name="Wang M."/>
            <person name="Wang L."/>
        </authorList>
    </citation>
    <scope>NUCLEOTIDE SEQUENCE [LARGE SCALE GENOMIC DNA]</scope>
    <source>
        <strain evidence="9 10">CBS 8904</strain>
    </source>
</reference>
<evidence type="ECO:0000256" key="4">
    <source>
        <dbReference type="ARBA" id="ARBA00022701"/>
    </source>
</evidence>
<feature type="compositionally biased region" description="Low complexity" evidence="7">
    <location>
        <begin position="509"/>
        <end position="525"/>
    </location>
</feature>
<evidence type="ECO:0000313" key="9">
    <source>
        <dbReference type="EMBL" id="EKC99030.1"/>
    </source>
</evidence>
<feature type="compositionally biased region" description="Low complexity" evidence="7">
    <location>
        <begin position="213"/>
        <end position="236"/>
    </location>
</feature>
<evidence type="ECO:0000256" key="6">
    <source>
        <dbReference type="ARBA" id="ARBA00023212"/>
    </source>
</evidence>
<feature type="domain" description="NUDE" evidence="8">
    <location>
        <begin position="148"/>
        <end position="313"/>
    </location>
</feature>
<dbReference type="Proteomes" id="UP000006757">
    <property type="component" value="Unassembled WGS sequence"/>
</dbReference>
<dbReference type="GO" id="GO:0047496">
    <property type="term" value="P:vesicle transport along microtubule"/>
    <property type="evidence" value="ECO:0007669"/>
    <property type="project" value="TreeGrafter"/>
</dbReference>
<dbReference type="GO" id="GO:0000776">
    <property type="term" value="C:kinetochore"/>
    <property type="evidence" value="ECO:0007669"/>
    <property type="project" value="TreeGrafter"/>
</dbReference>
<feature type="compositionally biased region" description="Low complexity" evidence="7">
    <location>
        <begin position="603"/>
        <end position="622"/>
    </location>
</feature>
<feature type="compositionally biased region" description="Low complexity" evidence="7">
    <location>
        <begin position="1"/>
        <end position="16"/>
    </location>
</feature>
<comment type="caution">
    <text evidence="9">The sequence shown here is derived from an EMBL/GenBank/DDBJ whole genome shotgun (WGS) entry which is preliminary data.</text>
</comment>
<feature type="region of interest" description="Disordered" evidence="7">
    <location>
        <begin position="87"/>
        <end position="118"/>
    </location>
</feature>
<dbReference type="GO" id="GO:0005871">
    <property type="term" value="C:kinesin complex"/>
    <property type="evidence" value="ECO:0007669"/>
    <property type="project" value="TreeGrafter"/>
</dbReference>
<keyword evidence="4" id="KW-0493">Microtubule</keyword>
<feature type="compositionally biased region" description="Polar residues" evidence="7">
    <location>
        <begin position="240"/>
        <end position="252"/>
    </location>
</feature>
<proteinExistence type="inferred from homology"/>
<feature type="compositionally biased region" description="Polar residues" evidence="7">
    <location>
        <begin position="343"/>
        <end position="355"/>
    </location>
</feature>
<feature type="compositionally biased region" description="Polar residues" evidence="7">
    <location>
        <begin position="398"/>
        <end position="428"/>
    </location>
</feature>
<dbReference type="Gene3D" id="6.10.250.1080">
    <property type="match status" value="1"/>
</dbReference>
<dbReference type="GO" id="GO:0000132">
    <property type="term" value="P:establishment of mitotic spindle orientation"/>
    <property type="evidence" value="ECO:0007669"/>
    <property type="project" value="TreeGrafter"/>
</dbReference>
<evidence type="ECO:0000256" key="7">
    <source>
        <dbReference type="SAM" id="MobiDB-lite"/>
    </source>
</evidence>
<dbReference type="HOGENOM" id="CLU_382703_0_0_1"/>
<protein>
    <submittedName>
        <fullName evidence="9">ER to transport-related protein</fullName>
    </submittedName>
</protein>
<dbReference type="STRING" id="1220162.K1VDT1"/>
<dbReference type="GO" id="GO:0008017">
    <property type="term" value="F:microtubule binding"/>
    <property type="evidence" value="ECO:0007669"/>
    <property type="project" value="InterPro"/>
</dbReference>
<dbReference type="Pfam" id="PF04880">
    <property type="entry name" value="NUDE_C"/>
    <property type="match status" value="1"/>
</dbReference>
<keyword evidence="3" id="KW-0963">Cytoplasm</keyword>
<feature type="compositionally biased region" description="Acidic residues" evidence="7">
    <location>
        <begin position="625"/>
        <end position="636"/>
    </location>
</feature>
<dbReference type="GO" id="GO:0007020">
    <property type="term" value="P:microtubule nucleation"/>
    <property type="evidence" value="ECO:0007669"/>
    <property type="project" value="TreeGrafter"/>
</dbReference>
<sequence length="724" mass="78240">MSASAALATPTSSTFPTDDKLASPAMFGDNDEEDLTFENAEEEASYYRDKYRVATSSRELEQELEKELEATEAKQQELKDRIHRLEKEKDEWRTKSVQQQKQHSSTVSAMQREMDNLRTERDKTLVALRDLEMGNDELERNERVAVSSLLDMEIKYNRAIEEKTLLEQEIIVKQEVEEENQRLKDECRDANNEISILRDQLARATVPTPPASNSPMSPMPENAEASQSRAPSAASRSETDSPVPSDKSTATQRSEKSLAAGPRRSLQSPSVTPRARTTASPRVARTAIPALSPATKRSTSSPANSAIPALSRSTATRNLAGSTTTSATAKRLGYQPSPGTARAVSNVNNGTNQPKTKGFQLLHNLQARMRATDDRLNTRVSKRNVSTPGSTIGGTRRFPSSATSANLKSSTAAHNRVSQLSKSTTVTTLAGDKGPDGLFSPTNWVLVSDGEDTPTANVHGAPRRSEPASPLERSTFGPDRKSARSLPQRPGIPSPLAPALSRSVRAPPQASSQASRFTSSTASRAGLGVSTSRPPSRSHQRSESVSMRPPSRTHRRTESSSTRPPSRSHTRSHSRADSRSGSRTGASSPAFGERMSPESVFLAAAQSSRPGSRAGSRSVSRASYEDDGELIDEEALERELARRSTLSSSTLGKSRNSTSAAGGTFRRAPRRSSLGPAEASLPPSSIPAPKTTPSRPTSYPVFQNTPPPPVPRIPSVHARARQGQ</sequence>
<feature type="compositionally biased region" description="Polar residues" evidence="7">
    <location>
        <begin position="311"/>
        <end position="328"/>
    </location>
</feature>
<feature type="compositionally biased region" description="Polar residues" evidence="7">
    <location>
        <begin position="265"/>
        <end position="280"/>
    </location>
</feature>
<dbReference type="GO" id="GO:0051642">
    <property type="term" value="P:centrosome localization"/>
    <property type="evidence" value="ECO:0007669"/>
    <property type="project" value="TreeGrafter"/>
</dbReference>
<accession>K1VDT1</accession>
<comment type="similarity">
    <text evidence="2">Belongs to the nudE family.</text>
</comment>
<feature type="region of interest" description="Disordered" evidence="7">
    <location>
        <begin position="382"/>
        <end position="724"/>
    </location>
</feature>
<comment type="subcellular location">
    <subcellularLocation>
        <location evidence="1">Cytoplasm</location>
        <location evidence="1">Cytoskeleton</location>
    </subcellularLocation>
</comment>
<keyword evidence="6" id="KW-0206">Cytoskeleton</keyword>
<dbReference type="GO" id="GO:0005874">
    <property type="term" value="C:microtubule"/>
    <property type="evidence" value="ECO:0007669"/>
    <property type="project" value="UniProtKB-KW"/>
</dbReference>
<feature type="region of interest" description="Disordered" evidence="7">
    <location>
        <begin position="196"/>
        <end position="357"/>
    </location>
</feature>
<dbReference type="OrthoDB" id="5877028at2759"/>
<dbReference type="InterPro" id="IPR033494">
    <property type="entry name" value="NUDE"/>
</dbReference>
<organism evidence="9 10">
    <name type="scientific">Trichosporon asahii var. asahii (strain CBS 8904)</name>
    <name type="common">Yeast</name>
    <dbReference type="NCBI Taxonomy" id="1220162"/>
    <lineage>
        <taxon>Eukaryota</taxon>
        <taxon>Fungi</taxon>
        <taxon>Dikarya</taxon>
        <taxon>Basidiomycota</taxon>
        <taxon>Agaricomycotina</taxon>
        <taxon>Tremellomycetes</taxon>
        <taxon>Trichosporonales</taxon>
        <taxon>Trichosporonaceae</taxon>
        <taxon>Trichosporon</taxon>
    </lineage>
</organism>
<dbReference type="PANTHER" id="PTHR10921:SF1">
    <property type="entry name" value="NUCLEAR DISTRIBUTION PROTEIN NUDE HOMOLOG"/>
    <property type="match status" value="1"/>
</dbReference>
<dbReference type="OMA" id="NGHIVHK"/>
<dbReference type="InParanoid" id="K1VDT1"/>
<feature type="compositionally biased region" description="Polar residues" evidence="7">
    <location>
        <begin position="95"/>
        <end position="109"/>
    </location>
</feature>
<evidence type="ECO:0000256" key="1">
    <source>
        <dbReference type="ARBA" id="ARBA00004245"/>
    </source>
</evidence>
<dbReference type="InterPro" id="IPR006964">
    <property type="entry name" value="NUDE_dom"/>
</dbReference>
<dbReference type="AlphaFoldDB" id="K1VDT1"/>
<feature type="compositionally biased region" description="Polar residues" evidence="7">
    <location>
        <begin position="295"/>
        <end position="304"/>
    </location>
</feature>
<name>K1VDT1_TRIAC</name>
<dbReference type="PANTHER" id="PTHR10921">
    <property type="entry name" value="NUCLEAR DISTRIBUTION PROTEIN NUDE HOMOLOG 1"/>
    <property type="match status" value="1"/>
</dbReference>
<evidence type="ECO:0000256" key="5">
    <source>
        <dbReference type="ARBA" id="ARBA00023054"/>
    </source>
</evidence>
<dbReference type="GO" id="GO:0007059">
    <property type="term" value="P:chromosome segregation"/>
    <property type="evidence" value="ECO:0007669"/>
    <property type="project" value="TreeGrafter"/>
</dbReference>
<feature type="compositionally biased region" description="Polar residues" evidence="7">
    <location>
        <begin position="652"/>
        <end position="661"/>
    </location>
</feature>
<evidence type="ECO:0000313" key="10">
    <source>
        <dbReference type="Proteomes" id="UP000006757"/>
    </source>
</evidence>
<gene>
    <name evidence="9" type="ORF">A1Q2_06784</name>
</gene>
<keyword evidence="5" id="KW-0175">Coiled coil</keyword>
<feature type="region of interest" description="Disordered" evidence="7">
    <location>
        <begin position="1"/>
        <end position="31"/>
    </location>
</feature>
<feature type="compositionally biased region" description="Polar residues" evidence="7">
    <location>
        <begin position="691"/>
        <end position="704"/>
    </location>
</feature>
<evidence type="ECO:0000256" key="3">
    <source>
        <dbReference type="ARBA" id="ARBA00022490"/>
    </source>
</evidence>
<dbReference type="EMBL" id="AMBO01000378">
    <property type="protein sequence ID" value="EKC99030.1"/>
    <property type="molecule type" value="Genomic_DNA"/>
</dbReference>
<evidence type="ECO:0000259" key="8">
    <source>
        <dbReference type="Pfam" id="PF04880"/>
    </source>
</evidence>